<evidence type="ECO:0000313" key="1">
    <source>
        <dbReference type="EMBL" id="GIY21346.1"/>
    </source>
</evidence>
<proteinExistence type="predicted"/>
<evidence type="ECO:0000313" key="2">
    <source>
        <dbReference type="Proteomes" id="UP001054945"/>
    </source>
</evidence>
<dbReference type="Proteomes" id="UP001054945">
    <property type="component" value="Unassembled WGS sequence"/>
</dbReference>
<accession>A0AAV4RKC8</accession>
<reference evidence="1 2" key="1">
    <citation type="submission" date="2021-06" db="EMBL/GenBank/DDBJ databases">
        <title>Caerostris extrusa draft genome.</title>
        <authorList>
            <person name="Kono N."/>
            <person name="Arakawa K."/>
        </authorList>
    </citation>
    <scope>NUCLEOTIDE SEQUENCE [LARGE SCALE GENOMIC DNA]</scope>
</reference>
<dbReference type="EMBL" id="BPLR01008005">
    <property type="protein sequence ID" value="GIY21346.1"/>
    <property type="molecule type" value="Genomic_DNA"/>
</dbReference>
<protein>
    <submittedName>
        <fullName evidence="1">Uncharacterized protein</fullName>
    </submittedName>
</protein>
<name>A0AAV4RKC8_CAEEX</name>
<organism evidence="1 2">
    <name type="scientific">Caerostris extrusa</name>
    <name type="common">Bark spider</name>
    <name type="synonym">Caerostris bankana</name>
    <dbReference type="NCBI Taxonomy" id="172846"/>
    <lineage>
        <taxon>Eukaryota</taxon>
        <taxon>Metazoa</taxon>
        <taxon>Ecdysozoa</taxon>
        <taxon>Arthropoda</taxon>
        <taxon>Chelicerata</taxon>
        <taxon>Arachnida</taxon>
        <taxon>Araneae</taxon>
        <taxon>Araneomorphae</taxon>
        <taxon>Entelegynae</taxon>
        <taxon>Araneoidea</taxon>
        <taxon>Araneidae</taxon>
        <taxon>Caerostris</taxon>
    </lineage>
</organism>
<gene>
    <name evidence="1" type="ORF">CEXT_367951</name>
</gene>
<sequence length="69" mass="7742">MVSGGRQALVFLLKSIEKSDGIWRKASLGIPPQVHRKIVQAYGYIVTIPVDIVANQRLPKEACYSIDRF</sequence>
<dbReference type="AlphaFoldDB" id="A0AAV4RKC8"/>
<keyword evidence="2" id="KW-1185">Reference proteome</keyword>
<comment type="caution">
    <text evidence="1">The sequence shown here is derived from an EMBL/GenBank/DDBJ whole genome shotgun (WGS) entry which is preliminary data.</text>
</comment>